<dbReference type="Proteomes" id="UP000485058">
    <property type="component" value="Unassembled WGS sequence"/>
</dbReference>
<protein>
    <submittedName>
        <fullName evidence="1">Uncharacterized protein</fullName>
    </submittedName>
</protein>
<reference evidence="1 2" key="1">
    <citation type="submission" date="2020-02" db="EMBL/GenBank/DDBJ databases">
        <title>Draft genome sequence of Haematococcus lacustris strain NIES-144.</title>
        <authorList>
            <person name="Morimoto D."/>
            <person name="Nakagawa S."/>
            <person name="Yoshida T."/>
            <person name="Sawayama S."/>
        </authorList>
    </citation>
    <scope>NUCLEOTIDE SEQUENCE [LARGE SCALE GENOMIC DNA]</scope>
    <source>
        <strain evidence="1 2">NIES-144</strain>
    </source>
</reference>
<sequence>MLRMLLEGTYRCCEVALHHHQVVHPGVGSEGDTGGPGAMGWTTHMSIVVVHHIALQPTMAGEDHDGSAMAEVVGCCVLSGVWGQPWQERSRMACNQGTHGAPGACATLRLEYNEESIPSVKTSHTGVDRDVAHGIEGWQPVEVVGTHDALPRPRLMLWGLLQEPARHEMMLGGPDVTLMAGTPHCKQATTWRKR</sequence>
<evidence type="ECO:0000313" key="2">
    <source>
        <dbReference type="Proteomes" id="UP000485058"/>
    </source>
</evidence>
<comment type="caution">
    <text evidence="1">The sequence shown here is derived from an EMBL/GenBank/DDBJ whole genome shotgun (WGS) entry which is preliminary data.</text>
</comment>
<proteinExistence type="predicted"/>
<keyword evidence="2" id="KW-1185">Reference proteome</keyword>
<name>A0A6A0AEP1_HAELA</name>
<dbReference type="AlphaFoldDB" id="A0A6A0AEP1"/>
<evidence type="ECO:0000313" key="1">
    <source>
        <dbReference type="EMBL" id="GFH30793.1"/>
    </source>
</evidence>
<organism evidence="1 2">
    <name type="scientific">Haematococcus lacustris</name>
    <name type="common">Green alga</name>
    <name type="synonym">Haematococcus pluvialis</name>
    <dbReference type="NCBI Taxonomy" id="44745"/>
    <lineage>
        <taxon>Eukaryota</taxon>
        <taxon>Viridiplantae</taxon>
        <taxon>Chlorophyta</taxon>
        <taxon>core chlorophytes</taxon>
        <taxon>Chlorophyceae</taxon>
        <taxon>CS clade</taxon>
        <taxon>Chlamydomonadales</taxon>
        <taxon>Haematococcaceae</taxon>
        <taxon>Haematococcus</taxon>
    </lineage>
</organism>
<accession>A0A6A0AEP1</accession>
<dbReference type="EMBL" id="BLLF01005150">
    <property type="protein sequence ID" value="GFH30793.1"/>
    <property type="molecule type" value="Genomic_DNA"/>
</dbReference>
<gene>
    <name evidence="1" type="ORF">HaLaN_29713</name>
</gene>